<dbReference type="KEGG" id="bliq:INP51_13415"/>
<dbReference type="RefSeq" id="WP_193735321.1">
    <property type="nucleotide sequence ID" value="NZ_CP063304.1"/>
</dbReference>
<dbReference type="GO" id="GO:0008233">
    <property type="term" value="F:peptidase activity"/>
    <property type="evidence" value="ECO:0007669"/>
    <property type="project" value="UniProtKB-KW"/>
</dbReference>
<name>A0A7M2RG25_9FIRM</name>
<dbReference type="Pfam" id="PF06866">
    <property type="entry name" value="DUF1256"/>
    <property type="match status" value="1"/>
</dbReference>
<dbReference type="InterPro" id="IPR009665">
    <property type="entry name" value="YyaC"/>
</dbReference>
<reference evidence="1 2" key="1">
    <citation type="submission" date="2020-10" db="EMBL/GenBank/DDBJ databases">
        <title>Blautia liquoris sp.nov., isolated from the mud in a fermentation cellar used for the production of Chinese strong-flavoured liquor.</title>
        <authorList>
            <person name="Lu L."/>
        </authorList>
    </citation>
    <scope>NUCLEOTIDE SEQUENCE [LARGE SCALE GENOMIC DNA]</scope>
    <source>
        <strain evidence="1 2">LZLJ-3</strain>
    </source>
</reference>
<dbReference type="AlphaFoldDB" id="A0A7M2RG25"/>
<evidence type="ECO:0000313" key="1">
    <source>
        <dbReference type="EMBL" id="QOV18961.1"/>
    </source>
</evidence>
<gene>
    <name evidence="1" type="primary">yyaC</name>
    <name evidence="1" type="ORF">INP51_13415</name>
</gene>
<protein>
    <submittedName>
        <fullName evidence="1">Spore protease YyaC</fullName>
    </submittedName>
</protein>
<keyword evidence="1" id="KW-0378">Hydrolase</keyword>
<dbReference type="GO" id="GO:0006508">
    <property type="term" value="P:proteolysis"/>
    <property type="evidence" value="ECO:0007669"/>
    <property type="project" value="UniProtKB-KW"/>
</dbReference>
<evidence type="ECO:0000313" key="2">
    <source>
        <dbReference type="Proteomes" id="UP000593601"/>
    </source>
</evidence>
<organism evidence="1 2">
    <name type="scientific">Blautia liquoris</name>
    <dbReference type="NCBI Taxonomy" id="2779518"/>
    <lineage>
        <taxon>Bacteria</taxon>
        <taxon>Bacillati</taxon>
        <taxon>Bacillota</taxon>
        <taxon>Clostridia</taxon>
        <taxon>Lachnospirales</taxon>
        <taxon>Lachnospiraceae</taxon>
        <taxon>Blautia</taxon>
    </lineage>
</organism>
<keyword evidence="1" id="KW-0645">Protease</keyword>
<dbReference type="NCBIfam" id="TIGR02841">
    <property type="entry name" value="spore_YyaC"/>
    <property type="match status" value="1"/>
</dbReference>
<dbReference type="EMBL" id="CP063304">
    <property type="protein sequence ID" value="QOV18961.1"/>
    <property type="molecule type" value="Genomic_DNA"/>
</dbReference>
<dbReference type="SUPFAM" id="SSF53163">
    <property type="entry name" value="HybD-like"/>
    <property type="match status" value="1"/>
</dbReference>
<proteinExistence type="predicted"/>
<dbReference type="InterPro" id="IPR023430">
    <property type="entry name" value="Pept_HybD-like_dom_sf"/>
</dbReference>
<dbReference type="Proteomes" id="UP000593601">
    <property type="component" value="Chromosome"/>
</dbReference>
<accession>A0A7M2RG25</accession>
<sequence length="208" mass="22243">MGQIGAAMFRKTKNETCYVNADSIHASTEIGNALEYYISHMNFSWNDLIFLCIGSDRITGDCLGPLTGSQLNQKGIHPYTVYGTLDDPVHALNLTDVINDIQYAHPQALIIAIDASLGSTTHQGCICVGEGAILPGAGVSKDLPAVGHIFITGIVNQTGISPHLLLSSTRLSDVMRMADSISGGILGSYYIRQLAKKRIPSISGKCFC</sequence>
<keyword evidence="2" id="KW-1185">Reference proteome</keyword>